<sequence>MPVTETVRVAGAIDGDTIETEDGARVRLAAIEAPKALGFGDTAMAAAARAALDGLVAGASISLARVGAGPDRYGRVHAQGFLPDGRSLQAVLAEAGLVRIRPLEGETACVASLLAAEDRARAADRGVWKGKRHDPLNPDDPSLLARSGLYELVEGRVLSVGHGSYMIFLDFGPVYRRDFTVMIPPPVAERLAAAGFPADSLEGRSVRVRGVIEESGGPAIRIHDPVAIEVLDGG</sequence>
<organism evidence="2 3">
    <name type="scientific">Bauldia litoralis</name>
    <dbReference type="NCBI Taxonomy" id="665467"/>
    <lineage>
        <taxon>Bacteria</taxon>
        <taxon>Pseudomonadati</taxon>
        <taxon>Pseudomonadota</taxon>
        <taxon>Alphaproteobacteria</taxon>
        <taxon>Hyphomicrobiales</taxon>
        <taxon>Kaistiaceae</taxon>
        <taxon>Bauldia</taxon>
    </lineage>
</organism>
<proteinExistence type="predicted"/>
<dbReference type="SMART" id="SM00318">
    <property type="entry name" value="SNc"/>
    <property type="match status" value="1"/>
</dbReference>
<dbReference type="PROSITE" id="PS50830">
    <property type="entry name" value="TNASE_3"/>
    <property type="match status" value="1"/>
</dbReference>
<gene>
    <name evidence="2" type="ORF">SAMN02982931_00389</name>
</gene>
<dbReference type="Pfam" id="PF00565">
    <property type="entry name" value="SNase"/>
    <property type="match status" value="1"/>
</dbReference>
<evidence type="ECO:0000313" key="2">
    <source>
        <dbReference type="EMBL" id="SDB05483.1"/>
    </source>
</evidence>
<keyword evidence="2" id="KW-0378">Hydrolase</keyword>
<dbReference type="InterPro" id="IPR016071">
    <property type="entry name" value="Staphylococal_nuclease_OB-fold"/>
</dbReference>
<dbReference type="InterPro" id="IPR035437">
    <property type="entry name" value="SNase_OB-fold_sf"/>
</dbReference>
<dbReference type="SUPFAM" id="SSF50199">
    <property type="entry name" value="Staphylococcal nuclease"/>
    <property type="match status" value="1"/>
</dbReference>
<keyword evidence="2" id="KW-0255">Endonuclease</keyword>
<evidence type="ECO:0000259" key="1">
    <source>
        <dbReference type="PROSITE" id="PS50830"/>
    </source>
</evidence>
<accession>A0A1G6ABM2</accession>
<dbReference type="Proteomes" id="UP000199071">
    <property type="component" value="Unassembled WGS sequence"/>
</dbReference>
<dbReference type="Gene3D" id="2.40.50.90">
    <property type="match status" value="1"/>
</dbReference>
<dbReference type="AlphaFoldDB" id="A0A1G6ABM2"/>
<feature type="domain" description="TNase-like" evidence="1">
    <location>
        <begin position="3"/>
        <end position="130"/>
    </location>
</feature>
<keyword evidence="3" id="KW-1185">Reference proteome</keyword>
<dbReference type="EMBL" id="FMXQ01000001">
    <property type="protein sequence ID" value="SDB05483.1"/>
    <property type="molecule type" value="Genomic_DNA"/>
</dbReference>
<name>A0A1G6ABM2_9HYPH</name>
<keyword evidence="2" id="KW-0540">Nuclease</keyword>
<reference evidence="2 3" key="1">
    <citation type="submission" date="2016-10" db="EMBL/GenBank/DDBJ databases">
        <authorList>
            <person name="de Groot N.N."/>
        </authorList>
    </citation>
    <scope>NUCLEOTIDE SEQUENCE [LARGE SCALE GENOMIC DNA]</scope>
    <source>
        <strain evidence="2 3">ATCC 35022</strain>
    </source>
</reference>
<dbReference type="GO" id="GO:0004519">
    <property type="term" value="F:endonuclease activity"/>
    <property type="evidence" value="ECO:0007669"/>
    <property type="project" value="UniProtKB-KW"/>
</dbReference>
<protein>
    <submittedName>
        <fullName evidence="2">Endonuclease YncB, thermonuclease family</fullName>
    </submittedName>
</protein>
<evidence type="ECO:0000313" key="3">
    <source>
        <dbReference type="Proteomes" id="UP000199071"/>
    </source>
</evidence>
<dbReference type="STRING" id="665467.SAMN02982931_00389"/>